<dbReference type="InterPro" id="IPR050230">
    <property type="entry name" value="CALM/Myosin/TropC-like"/>
</dbReference>
<keyword evidence="3" id="KW-0677">Repeat</keyword>
<dbReference type="Proteomes" id="UP000002630">
    <property type="component" value="Unassembled WGS sequence"/>
</dbReference>
<name>D7G0X3_ECTSI</name>
<dbReference type="GO" id="GO:0005509">
    <property type="term" value="F:calcium ion binding"/>
    <property type="evidence" value="ECO:0007669"/>
    <property type="project" value="InterPro"/>
</dbReference>
<evidence type="ECO:0000256" key="4">
    <source>
        <dbReference type="ARBA" id="ARBA00022837"/>
    </source>
</evidence>
<dbReference type="FunFam" id="1.10.238.10:FF:000178">
    <property type="entry name" value="Calmodulin-2 A"/>
    <property type="match status" value="1"/>
</dbReference>
<evidence type="ECO:0000259" key="6">
    <source>
        <dbReference type="PROSITE" id="PS50222"/>
    </source>
</evidence>
<sequence>MAKHVNEDSVAIRGLSEEDVADLKEAFDNFDRNGDGTIDSVELATVLRSLGYSPTKDQLKKLMDKVDLDGTGDISFEEFVVLMRVGGMETDYEKEINGAFSFFDKNGDGQVDRQELAEIARALGDSLTDAEIYLLINAAHKDRDATISMKEFVTFMFDEKAVQK</sequence>
<evidence type="ECO:0000256" key="5">
    <source>
        <dbReference type="ARBA" id="ARBA00023212"/>
    </source>
</evidence>
<dbReference type="InterPro" id="IPR002048">
    <property type="entry name" value="EF_hand_dom"/>
</dbReference>
<evidence type="ECO:0000313" key="7">
    <source>
        <dbReference type="EMBL" id="CBJ26717.1"/>
    </source>
</evidence>
<dbReference type="eggNOG" id="KOG0027">
    <property type="taxonomic scope" value="Eukaryota"/>
</dbReference>
<evidence type="ECO:0000256" key="1">
    <source>
        <dbReference type="ARBA" id="ARBA00004245"/>
    </source>
</evidence>
<reference evidence="7 8" key="1">
    <citation type="journal article" date="2010" name="Nature">
        <title>The Ectocarpus genome and the independent evolution of multicellularity in brown algae.</title>
        <authorList>
            <person name="Cock J.M."/>
            <person name="Sterck L."/>
            <person name="Rouze P."/>
            <person name="Scornet D."/>
            <person name="Allen A.E."/>
            <person name="Amoutzias G."/>
            <person name="Anthouard V."/>
            <person name="Artiguenave F."/>
            <person name="Aury J.M."/>
            <person name="Badger J.H."/>
            <person name="Beszteri B."/>
            <person name="Billiau K."/>
            <person name="Bonnet E."/>
            <person name="Bothwell J.H."/>
            <person name="Bowler C."/>
            <person name="Boyen C."/>
            <person name="Brownlee C."/>
            <person name="Carrano C.J."/>
            <person name="Charrier B."/>
            <person name="Cho G.Y."/>
            <person name="Coelho S.M."/>
            <person name="Collen J."/>
            <person name="Corre E."/>
            <person name="Da Silva C."/>
            <person name="Delage L."/>
            <person name="Delaroque N."/>
            <person name="Dittami S.M."/>
            <person name="Doulbeau S."/>
            <person name="Elias M."/>
            <person name="Farnham G."/>
            <person name="Gachon C.M."/>
            <person name="Gschloessl B."/>
            <person name="Heesch S."/>
            <person name="Jabbari K."/>
            <person name="Jubin C."/>
            <person name="Kawai H."/>
            <person name="Kimura K."/>
            <person name="Kloareg B."/>
            <person name="Kupper F.C."/>
            <person name="Lang D."/>
            <person name="Le Bail A."/>
            <person name="Leblanc C."/>
            <person name="Lerouge P."/>
            <person name="Lohr M."/>
            <person name="Lopez P.J."/>
            <person name="Martens C."/>
            <person name="Maumus F."/>
            <person name="Michel G."/>
            <person name="Miranda-Saavedra D."/>
            <person name="Morales J."/>
            <person name="Moreau H."/>
            <person name="Motomura T."/>
            <person name="Nagasato C."/>
            <person name="Napoli C.A."/>
            <person name="Nelson D.R."/>
            <person name="Nyvall-Collen P."/>
            <person name="Peters A.F."/>
            <person name="Pommier C."/>
            <person name="Potin P."/>
            <person name="Poulain J."/>
            <person name="Quesneville H."/>
            <person name="Read B."/>
            <person name="Rensing S.A."/>
            <person name="Ritter A."/>
            <person name="Rousvoal S."/>
            <person name="Samanta M."/>
            <person name="Samson G."/>
            <person name="Schroeder D.C."/>
            <person name="Segurens B."/>
            <person name="Strittmatter M."/>
            <person name="Tonon T."/>
            <person name="Tregear J.W."/>
            <person name="Valentin K."/>
            <person name="von Dassow P."/>
            <person name="Yamagishi T."/>
            <person name="Van de Peer Y."/>
            <person name="Wincker P."/>
        </authorList>
    </citation>
    <scope>NUCLEOTIDE SEQUENCE [LARGE SCALE GENOMIC DNA]</scope>
    <source>
        <strain evidence="8">Ec32 / CCAP1310/4</strain>
    </source>
</reference>
<accession>D7G0X3</accession>
<organism evidence="7 8">
    <name type="scientific">Ectocarpus siliculosus</name>
    <name type="common">Brown alga</name>
    <name type="synonym">Conferva siliculosa</name>
    <dbReference type="NCBI Taxonomy" id="2880"/>
    <lineage>
        <taxon>Eukaryota</taxon>
        <taxon>Sar</taxon>
        <taxon>Stramenopiles</taxon>
        <taxon>Ochrophyta</taxon>
        <taxon>PX clade</taxon>
        <taxon>Phaeophyceae</taxon>
        <taxon>Ectocarpales</taxon>
        <taxon>Ectocarpaceae</taxon>
        <taxon>Ectocarpus</taxon>
    </lineage>
</organism>
<dbReference type="CDD" id="cd00051">
    <property type="entry name" value="EFh"/>
    <property type="match status" value="1"/>
</dbReference>
<dbReference type="PANTHER" id="PTHR23048">
    <property type="entry name" value="MYOSIN LIGHT CHAIN 1, 3"/>
    <property type="match status" value="1"/>
</dbReference>
<dbReference type="SUPFAM" id="SSF47473">
    <property type="entry name" value="EF-hand"/>
    <property type="match status" value="1"/>
</dbReference>
<evidence type="ECO:0000256" key="2">
    <source>
        <dbReference type="ARBA" id="ARBA00005253"/>
    </source>
</evidence>
<dbReference type="Gene3D" id="1.10.238.10">
    <property type="entry name" value="EF-hand"/>
    <property type="match status" value="2"/>
</dbReference>
<dbReference type="InParanoid" id="D7G0X3"/>
<dbReference type="PROSITE" id="PS00018">
    <property type="entry name" value="EF_HAND_1"/>
    <property type="match status" value="3"/>
</dbReference>
<evidence type="ECO:0000256" key="3">
    <source>
        <dbReference type="ARBA" id="ARBA00022737"/>
    </source>
</evidence>
<dbReference type="SMART" id="SM00054">
    <property type="entry name" value="EFh"/>
    <property type="match status" value="4"/>
</dbReference>
<dbReference type="PANTHER" id="PTHR23048:SF59">
    <property type="entry name" value="EF-HAND SUPERFAMILY PROTEIN"/>
    <property type="match status" value="1"/>
</dbReference>
<dbReference type="GO" id="GO:0016460">
    <property type="term" value="C:myosin II complex"/>
    <property type="evidence" value="ECO:0007669"/>
    <property type="project" value="TreeGrafter"/>
</dbReference>
<gene>
    <name evidence="7" type="ORF">Esi_0042_0063</name>
</gene>
<dbReference type="EMBL" id="FN649760">
    <property type="protein sequence ID" value="CBJ26717.1"/>
    <property type="molecule type" value="Genomic_DNA"/>
</dbReference>
<dbReference type="AlphaFoldDB" id="D7G0X3"/>
<dbReference type="InterPro" id="IPR011992">
    <property type="entry name" value="EF-hand-dom_pair"/>
</dbReference>
<keyword evidence="5" id="KW-0963">Cytoplasm</keyword>
<keyword evidence="8" id="KW-1185">Reference proteome</keyword>
<keyword evidence="4" id="KW-0106">Calcium</keyword>
<evidence type="ECO:0000313" key="8">
    <source>
        <dbReference type="Proteomes" id="UP000002630"/>
    </source>
</evidence>
<keyword evidence="5" id="KW-0206">Cytoskeleton</keyword>
<feature type="domain" description="EF-hand" evidence="6">
    <location>
        <begin position="54"/>
        <end position="89"/>
    </location>
</feature>
<dbReference type="STRING" id="2880.D7G0X3"/>
<proteinExistence type="inferred from homology"/>
<dbReference type="PROSITE" id="PS50222">
    <property type="entry name" value="EF_HAND_2"/>
    <property type="match status" value="3"/>
</dbReference>
<comment type="similarity">
    <text evidence="2">Belongs to the centrin family.</text>
</comment>
<dbReference type="Pfam" id="PF13499">
    <property type="entry name" value="EF-hand_7"/>
    <property type="match status" value="2"/>
</dbReference>
<dbReference type="OrthoDB" id="195574at2759"/>
<protein>
    <recommendedName>
        <fullName evidence="6">EF-hand domain-containing protein</fullName>
    </recommendedName>
</protein>
<feature type="domain" description="EF-hand" evidence="6">
    <location>
        <begin position="91"/>
        <end position="126"/>
    </location>
</feature>
<dbReference type="InterPro" id="IPR018247">
    <property type="entry name" value="EF_Hand_1_Ca_BS"/>
</dbReference>
<feature type="domain" description="EF-hand" evidence="6">
    <location>
        <begin position="18"/>
        <end position="53"/>
    </location>
</feature>
<comment type="subcellular location">
    <subcellularLocation>
        <location evidence="1">Cytoplasm</location>
        <location evidence="1">Cytoskeleton</location>
    </subcellularLocation>
</comment>